<accession>A0A516NG87</accession>
<name>A0A516NG87_9NOCA</name>
<dbReference type="EMBL" id="CP041695">
    <property type="protein sequence ID" value="QDP77913.1"/>
    <property type="molecule type" value="Genomic_DNA"/>
</dbReference>
<gene>
    <name evidence="1" type="ORF">FOH10_03245</name>
</gene>
<dbReference type="Proteomes" id="UP000317039">
    <property type="component" value="Chromosome"/>
</dbReference>
<sequence>MMHAALAIAAGGGGDAITAAMLAAAMPELRVSAIMSYSWDRFMMDPAPGPRTRAEFQGLVEHCGVATISETSTLRKGTSTLPRLAGSMAHPLLLLEAENGAAGMAATIVKAAQMFSADELIVVDVGGDIIAEGHESGLLSPLADSLALAAAMMTGLPTRVLVAGPGVDGELLPSEVHARFADLGACQVASLTPVDAAPFADLWSWHPSEATSLLAMAADGWRGAVETQRRAVIDLTDDTTGIYEVDGQALTKSSLARLLTSTNSLDQAEQMLRNRRGGRSELDIERRKAAGEHSEVRVPTPQSLNVIDAYGRHARDRGVDALTLRRVAELVHAISPATTLKLRELLASQRPGNFYPPLYRVGAASSGL</sequence>
<dbReference type="Pfam" id="PF06626">
    <property type="entry name" value="DUF1152"/>
    <property type="match status" value="1"/>
</dbReference>
<dbReference type="KEGG" id="nod:FOH10_03245"/>
<dbReference type="AlphaFoldDB" id="A0A516NG87"/>
<dbReference type="InterPro" id="IPR010581">
    <property type="entry name" value="DUF1152"/>
</dbReference>
<organism evidence="1 2">
    <name type="scientific">Nocardia otitidiscaviarum</name>
    <dbReference type="NCBI Taxonomy" id="1823"/>
    <lineage>
        <taxon>Bacteria</taxon>
        <taxon>Bacillati</taxon>
        <taxon>Actinomycetota</taxon>
        <taxon>Actinomycetes</taxon>
        <taxon>Mycobacteriales</taxon>
        <taxon>Nocardiaceae</taxon>
        <taxon>Nocardia</taxon>
    </lineage>
</organism>
<proteinExistence type="predicted"/>
<protein>
    <submittedName>
        <fullName evidence="1">DUF1152 domain-containing protein</fullName>
    </submittedName>
</protein>
<evidence type="ECO:0000313" key="1">
    <source>
        <dbReference type="EMBL" id="QDP77913.1"/>
    </source>
</evidence>
<reference evidence="1 2" key="1">
    <citation type="submission" date="2019-07" db="EMBL/GenBank/DDBJ databases">
        <title>Complete Genome Sequence and Methylome Analysis of Nocardia otitidis-caviarum NEB252.</title>
        <authorList>
            <person name="Fomenkov A."/>
            <person name="Anton B.P."/>
            <person name="Vincze T."/>
            <person name="Roberts R.J."/>
        </authorList>
    </citation>
    <scope>NUCLEOTIDE SEQUENCE [LARGE SCALE GENOMIC DNA]</scope>
    <source>
        <strain evidence="1 2">NEB252</strain>
    </source>
</reference>
<evidence type="ECO:0000313" key="2">
    <source>
        <dbReference type="Proteomes" id="UP000317039"/>
    </source>
</evidence>